<reference evidence="4 5" key="1">
    <citation type="submission" date="2018-07" db="EMBL/GenBank/DDBJ databases">
        <title>Complete genome sequencing of Ornithinimicrobium sp. AMA3305.</title>
        <authorList>
            <person name="Bae J.-W."/>
        </authorList>
    </citation>
    <scope>NUCLEOTIDE SEQUENCE [LARGE SCALE GENOMIC DNA]</scope>
    <source>
        <strain evidence="4 5">AMA3305</strain>
    </source>
</reference>
<evidence type="ECO:0000259" key="3">
    <source>
        <dbReference type="PROSITE" id="PS51371"/>
    </source>
</evidence>
<gene>
    <name evidence="4" type="ORF">DV701_00265</name>
</gene>
<evidence type="ECO:0000256" key="1">
    <source>
        <dbReference type="ARBA" id="ARBA00023122"/>
    </source>
</evidence>
<dbReference type="SMART" id="SM00116">
    <property type="entry name" value="CBS"/>
    <property type="match status" value="2"/>
</dbReference>
<accession>A0A345NIG7</accession>
<dbReference type="Pfam" id="PF00571">
    <property type="entry name" value="CBS"/>
    <property type="match status" value="2"/>
</dbReference>
<dbReference type="EMBL" id="CP031229">
    <property type="protein sequence ID" value="AXH94825.1"/>
    <property type="molecule type" value="Genomic_DNA"/>
</dbReference>
<dbReference type="Proteomes" id="UP000253790">
    <property type="component" value="Chromosome"/>
</dbReference>
<proteinExistence type="predicted"/>
<name>A0A345NIG7_9MICO</name>
<evidence type="ECO:0000313" key="5">
    <source>
        <dbReference type="Proteomes" id="UP000253790"/>
    </source>
</evidence>
<dbReference type="SUPFAM" id="SSF54631">
    <property type="entry name" value="CBS-domain pair"/>
    <property type="match status" value="1"/>
</dbReference>
<dbReference type="InterPro" id="IPR000644">
    <property type="entry name" value="CBS_dom"/>
</dbReference>
<dbReference type="PROSITE" id="PS51371">
    <property type="entry name" value="CBS"/>
    <property type="match status" value="2"/>
</dbReference>
<sequence>MTTAREIMTADPHTLREDQTLVEAARLMRDQGIGAVPVVAADGSLVGIVTDRDIAIRGVADGGDLTSMSIGGLAQGIVSTVGPEEDINRIVDTMGGQQVKRLPVMEGGNLVGIISEADLARHVADDHVVHFVQMVYGRG</sequence>
<organism evidence="4 5">
    <name type="scientific">Ornithinimicrobium avium</name>
    <dbReference type="NCBI Taxonomy" id="2283195"/>
    <lineage>
        <taxon>Bacteria</taxon>
        <taxon>Bacillati</taxon>
        <taxon>Actinomycetota</taxon>
        <taxon>Actinomycetes</taxon>
        <taxon>Micrococcales</taxon>
        <taxon>Ornithinimicrobiaceae</taxon>
        <taxon>Ornithinimicrobium</taxon>
    </lineage>
</organism>
<dbReference type="Gene3D" id="3.10.580.10">
    <property type="entry name" value="CBS-domain"/>
    <property type="match status" value="1"/>
</dbReference>
<dbReference type="PANTHER" id="PTHR43080">
    <property type="entry name" value="CBS DOMAIN-CONTAINING PROTEIN CBSX3, MITOCHONDRIAL"/>
    <property type="match status" value="1"/>
</dbReference>
<feature type="domain" description="CBS" evidence="3">
    <location>
        <begin position="8"/>
        <end position="65"/>
    </location>
</feature>
<evidence type="ECO:0000313" key="4">
    <source>
        <dbReference type="EMBL" id="AXH94825.1"/>
    </source>
</evidence>
<feature type="domain" description="CBS" evidence="3">
    <location>
        <begin position="73"/>
        <end position="129"/>
    </location>
</feature>
<dbReference type="InterPro" id="IPR051257">
    <property type="entry name" value="Diverse_CBS-Domain"/>
</dbReference>
<keyword evidence="5" id="KW-1185">Reference proteome</keyword>
<evidence type="ECO:0000256" key="2">
    <source>
        <dbReference type="PROSITE-ProRule" id="PRU00703"/>
    </source>
</evidence>
<dbReference type="InterPro" id="IPR046342">
    <property type="entry name" value="CBS_dom_sf"/>
</dbReference>
<dbReference type="RefSeq" id="WP_114926594.1">
    <property type="nucleotide sequence ID" value="NZ_CP031229.1"/>
</dbReference>
<dbReference type="AlphaFoldDB" id="A0A345NIG7"/>
<keyword evidence="1 2" id="KW-0129">CBS domain</keyword>
<dbReference type="KEGG" id="orn:DV701_00265"/>
<dbReference type="PANTHER" id="PTHR43080:SF2">
    <property type="entry name" value="CBS DOMAIN-CONTAINING PROTEIN"/>
    <property type="match status" value="1"/>
</dbReference>
<protein>
    <submittedName>
        <fullName evidence="4">CBS domain-containing protein</fullName>
    </submittedName>
</protein>
<dbReference type="OrthoDB" id="9789996at2"/>